<accession>A0A1E5XK70</accession>
<evidence type="ECO:0000313" key="1">
    <source>
        <dbReference type="EMBL" id="OEO28990.1"/>
    </source>
</evidence>
<evidence type="ECO:0000313" key="2">
    <source>
        <dbReference type="Proteomes" id="UP000095463"/>
    </source>
</evidence>
<protein>
    <submittedName>
        <fullName evidence="1">Uncharacterized protein</fullName>
    </submittedName>
</protein>
<organism evidence="1 2">
    <name type="scientific">Devosia insulae DS-56</name>
    <dbReference type="NCBI Taxonomy" id="1116389"/>
    <lineage>
        <taxon>Bacteria</taxon>
        <taxon>Pseudomonadati</taxon>
        <taxon>Pseudomonadota</taxon>
        <taxon>Alphaproteobacteria</taxon>
        <taxon>Hyphomicrobiales</taxon>
        <taxon>Devosiaceae</taxon>
        <taxon>Devosia</taxon>
    </lineage>
</organism>
<comment type="caution">
    <text evidence="1">The sequence shown here is derived from an EMBL/GenBank/DDBJ whole genome shotgun (WGS) entry which is preliminary data.</text>
</comment>
<gene>
    <name evidence="1" type="ORF">VW23_027485</name>
</gene>
<proteinExistence type="predicted"/>
<reference evidence="1 2" key="1">
    <citation type="journal article" date="2015" name="Genome Announc.">
        <title>Genome Assemblies of Three Soil-Associated Devosia species: D. insulae, D. limi, and D. soli.</title>
        <authorList>
            <person name="Hassan Y.I."/>
            <person name="Lepp D."/>
            <person name="Zhou T."/>
        </authorList>
    </citation>
    <scope>NUCLEOTIDE SEQUENCE [LARGE SCALE GENOMIC DNA]</scope>
    <source>
        <strain evidence="1 2">DS-56</strain>
    </source>
</reference>
<dbReference type="EMBL" id="LAJE02000342">
    <property type="protein sequence ID" value="OEO28990.1"/>
    <property type="molecule type" value="Genomic_DNA"/>
</dbReference>
<sequence>MTQPVFLSAIAAMPWLDLLKVVYFTGKYAEQVGSKRDYIQSMQELFKSTRLNWEMDDHGGIHPLRDTAYAAQRASVIAGLSEPRFANAAAAMARFVDAYDSAKPDNKLAINHVFDAAEALFKLRYQPTPPDRLTTGTAGQYLGKDFPRPKAQHEDESHLKRANSAMVAGFAGWVEACQQYRHELRQPDSDEQPPNELTELLVSAGMSYVRWLVRIDRDA</sequence>
<keyword evidence="2" id="KW-1185">Reference proteome</keyword>
<name>A0A1E5XK70_9HYPH</name>
<dbReference type="Proteomes" id="UP000095463">
    <property type="component" value="Unassembled WGS sequence"/>
</dbReference>
<dbReference type="AlphaFoldDB" id="A0A1E5XK70"/>